<dbReference type="AlphaFoldDB" id="A0A7V8V174"/>
<evidence type="ECO:0000313" key="3">
    <source>
        <dbReference type="EMBL" id="MBA2112994.1"/>
    </source>
</evidence>
<proteinExistence type="predicted"/>
<name>A0A7V8V174_9BACT</name>
<keyword evidence="4" id="KW-1185">Reference proteome</keyword>
<evidence type="ECO:0000313" key="4">
    <source>
        <dbReference type="Proteomes" id="UP000551616"/>
    </source>
</evidence>
<feature type="domain" description="DUF1559" evidence="2">
    <location>
        <begin position="35"/>
        <end position="320"/>
    </location>
</feature>
<evidence type="ECO:0000256" key="1">
    <source>
        <dbReference type="SAM" id="Phobius"/>
    </source>
</evidence>
<dbReference type="PANTHER" id="PTHR30093:SF2">
    <property type="entry name" value="TYPE II SECRETION SYSTEM PROTEIN H"/>
    <property type="match status" value="1"/>
</dbReference>
<organism evidence="3 4">
    <name type="scientific">Bremerella alba</name>
    <dbReference type="NCBI Taxonomy" id="980252"/>
    <lineage>
        <taxon>Bacteria</taxon>
        <taxon>Pseudomonadati</taxon>
        <taxon>Planctomycetota</taxon>
        <taxon>Planctomycetia</taxon>
        <taxon>Pirellulales</taxon>
        <taxon>Pirellulaceae</taxon>
        <taxon>Bremerella</taxon>
    </lineage>
</organism>
<gene>
    <name evidence="3" type="ORF">HOV93_01400</name>
</gene>
<dbReference type="RefSeq" id="WP_315853319.1">
    <property type="nucleotide sequence ID" value="NZ_JABRWO010000001.1"/>
</dbReference>
<reference evidence="3 4" key="1">
    <citation type="submission" date="2020-05" db="EMBL/GenBank/DDBJ databases">
        <title>Bremerella alba sp. nov., a novel planctomycete isolated from the surface of the macroalga Fucus spiralis.</title>
        <authorList>
            <person name="Godinho O."/>
            <person name="Botelho R."/>
            <person name="Albuquerque L."/>
            <person name="Wiegand S."/>
            <person name="Da Costa M.S."/>
            <person name="Lobo-Da-Cunha A."/>
            <person name="Jogler C."/>
            <person name="Lage O.M."/>
        </authorList>
    </citation>
    <scope>NUCLEOTIDE SEQUENCE [LARGE SCALE GENOMIC DNA]</scope>
    <source>
        <strain evidence="3 4">FF15</strain>
    </source>
</reference>
<dbReference type="InterPro" id="IPR045584">
    <property type="entry name" value="Pilin-like"/>
</dbReference>
<dbReference type="Pfam" id="PF07596">
    <property type="entry name" value="SBP_bac_10"/>
    <property type="match status" value="1"/>
</dbReference>
<dbReference type="InterPro" id="IPR012902">
    <property type="entry name" value="N_methyl_site"/>
</dbReference>
<keyword evidence="1" id="KW-0812">Transmembrane</keyword>
<dbReference type="Pfam" id="PF07963">
    <property type="entry name" value="N_methyl"/>
    <property type="match status" value="1"/>
</dbReference>
<keyword evidence="1" id="KW-0472">Membrane</keyword>
<dbReference type="NCBIfam" id="TIGR04294">
    <property type="entry name" value="pre_pil_HX9DG"/>
    <property type="match status" value="1"/>
</dbReference>
<feature type="transmembrane region" description="Helical" evidence="1">
    <location>
        <begin position="12"/>
        <end position="34"/>
    </location>
</feature>
<dbReference type="PANTHER" id="PTHR30093">
    <property type="entry name" value="GENERAL SECRETION PATHWAY PROTEIN G"/>
    <property type="match status" value="1"/>
</dbReference>
<protein>
    <recommendedName>
        <fullName evidence="2">DUF1559 domain-containing protein</fullName>
    </recommendedName>
</protein>
<dbReference type="PROSITE" id="PS00409">
    <property type="entry name" value="PROKAR_NTER_METHYL"/>
    <property type="match status" value="1"/>
</dbReference>
<dbReference type="InterPro" id="IPR011453">
    <property type="entry name" value="DUF1559"/>
</dbReference>
<comment type="caution">
    <text evidence="3">The sequence shown here is derived from an EMBL/GenBank/DDBJ whole genome shotgun (WGS) entry which is preliminary data.</text>
</comment>
<keyword evidence="1" id="KW-1133">Transmembrane helix</keyword>
<dbReference type="InterPro" id="IPR027558">
    <property type="entry name" value="Pre_pil_HX9DG_C"/>
</dbReference>
<dbReference type="NCBIfam" id="TIGR02532">
    <property type="entry name" value="IV_pilin_GFxxxE"/>
    <property type="match status" value="1"/>
</dbReference>
<sequence>MTHSWNARRGFTLVELLVVIAIIGVLIALLLPAVQQAREAARRIQCNNQLKQLGLAMHNYHDTFLKMPFNAARIGTAGSAPSFFVRLLPFVEQGAAFDQLDFSGFNDGTFIADNIATGDVLLNLRVDGLYCPSSPLPEVDSDIQLTGYVGISGTKQKWNPATSVLENINSNAQQYNGIVVASGDGSNAINMSAMTDGTSNTMMISECSNYFYDAARVKQNATVRTSYGSGGVEGGAWNGLGITTTNGSSTAAQNVTTINLLGNTSPYTGGINSPVQTSGSQPTNGFQAGACSIPLSSPHPGGVLTVMGDGSCQFISETVAGQVLVSLANRQDGQVIPEY</sequence>
<dbReference type="SUPFAM" id="SSF54523">
    <property type="entry name" value="Pili subunits"/>
    <property type="match status" value="1"/>
</dbReference>
<accession>A0A7V8V174</accession>
<evidence type="ECO:0000259" key="2">
    <source>
        <dbReference type="Pfam" id="PF07596"/>
    </source>
</evidence>
<dbReference type="Proteomes" id="UP000551616">
    <property type="component" value="Unassembled WGS sequence"/>
</dbReference>
<dbReference type="Gene3D" id="3.30.700.10">
    <property type="entry name" value="Glycoprotein, Type 4 Pilin"/>
    <property type="match status" value="1"/>
</dbReference>
<dbReference type="EMBL" id="JABRWO010000001">
    <property type="protein sequence ID" value="MBA2112994.1"/>
    <property type="molecule type" value="Genomic_DNA"/>
</dbReference>